<accession>A0A1F6FYA6</accession>
<sequence>MTIGIDASRSIDTIQKTGVEKVSDELLRQFIEIKNQKSKIKNNDFDFIFYTPQSINWLPKENQKILRWPVKFFWTQVRLAWELIFHPPKAMFFPVHAMPVLLLIFFSFPLFHKKPWHRISLTTPARELATPPQGGGERTHYYKIIHDIAFKKQPQLYSFKPKIMLNLDLWLAKRLCAKIFVPSRAVKDDLLKYTKIKPEKIIVAHWGYNTKNTESTKTQKAQKQILYIGRVEGKKNIRNLIMGFELFNEKYPAYKLMLAGRIDPQFKISNVKFQMSNQISPFRGSPLNKLENFKLEIGGQNPNDKIVNHNSSFMIHDSIQFLGYISEEKKRQLLAESACLALVSEEEGFGFPILEAFDFGLPVVASDIPVLREIGGDACMYVNPDSPESIAQGLEMVLAETCRAVFLQEKIEKGRERLKKFSWQKTAEKIFREMLNG</sequence>
<dbReference type="GO" id="GO:0016757">
    <property type="term" value="F:glycosyltransferase activity"/>
    <property type="evidence" value="ECO:0007669"/>
    <property type="project" value="InterPro"/>
</dbReference>
<dbReference type="AlphaFoldDB" id="A0A1F6FYA6"/>
<protein>
    <recommendedName>
        <fullName evidence="2">Glycosyl transferase family 1 domain-containing protein</fullName>
    </recommendedName>
</protein>
<evidence type="ECO:0000313" key="4">
    <source>
        <dbReference type="Proteomes" id="UP000177998"/>
    </source>
</evidence>
<dbReference type="EMBL" id="MFMZ01000031">
    <property type="protein sequence ID" value="OGG90850.1"/>
    <property type="molecule type" value="Genomic_DNA"/>
</dbReference>
<dbReference type="PANTHER" id="PTHR46401">
    <property type="entry name" value="GLYCOSYLTRANSFERASE WBBK-RELATED"/>
    <property type="match status" value="1"/>
</dbReference>
<name>A0A1F6FYA6_9BACT</name>
<dbReference type="Gene3D" id="3.40.50.2000">
    <property type="entry name" value="Glycogen Phosphorylase B"/>
    <property type="match status" value="4"/>
</dbReference>
<feature type="domain" description="Glycosyl transferase family 1" evidence="2">
    <location>
        <begin position="212"/>
        <end position="401"/>
    </location>
</feature>
<reference evidence="3 4" key="1">
    <citation type="journal article" date="2016" name="Nat. Commun.">
        <title>Thousands of microbial genomes shed light on interconnected biogeochemical processes in an aquifer system.</title>
        <authorList>
            <person name="Anantharaman K."/>
            <person name="Brown C.T."/>
            <person name="Hug L.A."/>
            <person name="Sharon I."/>
            <person name="Castelle C.J."/>
            <person name="Probst A.J."/>
            <person name="Thomas B.C."/>
            <person name="Singh A."/>
            <person name="Wilkins M.J."/>
            <person name="Karaoz U."/>
            <person name="Brodie E.L."/>
            <person name="Williams K.H."/>
            <person name="Hubbard S.S."/>
            <person name="Banfield J.F."/>
        </authorList>
    </citation>
    <scope>NUCLEOTIDE SEQUENCE [LARGE SCALE GENOMIC DNA]</scope>
</reference>
<dbReference type="Pfam" id="PF00534">
    <property type="entry name" value="Glycos_transf_1"/>
    <property type="match status" value="1"/>
</dbReference>
<dbReference type="CDD" id="cd03809">
    <property type="entry name" value="GT4_MtfB-like"/>
    <property type="match status" value="1"/>
</dbReference>
<comment type="caution">
    <text evidence="3">The sequence shown here is derived from an EMBL/GenBank/DDBJ whole genome shotgun (WGS) entry which is preliminary data.</text>
</comment>
<gene>
    <name evidence="3" type="ORF">A3H55_00580</name>
</gene>
<dbReference type="SUPFAM" id="SSF53756">
    <property type="entry name" value="UDP-Glycosyltransferase/glycogen phosphorylase"/>
    <property type="match status" value="1"/>
</dbReference>
<dbReference type="Proteomes" id="UP000177998">
    <property type="component" value="Unassembled WGS sequence"/>
</dbReference>
<keyword evidence="1" id="KW-0808">Transferase</keyword>
<organism evidence="3 4">
    <name type="scientific">Candidatus Kuenenbacteria bacterium RIFCSPLOWO2_02_FULL_42_16</name>
    <dbReference type="NCBI Taxonomy" id="1798564"/>
    <lineage>
        <taxon>Bacteria</taxon>
        <taxon>Candidatus Kueneniibacteriota</taxon>
    </lineage>
</organism>
<evidence type="ECO:0000259" key="2">
    <source>
        <dbReference type="Pfam" id="PF00534"/>
    </source>
</evidence>
<dbReference type="STRING" id="1798564.A3H55_00580"/>
<dbReference type="InterPro" id="IPR001296">
    <property type="entry name" value="Glyco_trans_1"/>
</dbReference>
<dbReference type="PANTHER" id="PTHR46401:SF2">
    <property type="entry name" value="GLYCOSYLTRANSFERASE WBBK-RELATED"/>
    <property type="match status" value="1"/>
</dbReference>
<evidence type="ECO:0000313" key="3">
    <source>
        <dbReference type="EMBL" id="OGG90850.1"/>
    </source>
</evidence>
<proteinExistence type="predicted"/>
<evidence type="ECO:0000256" key="1">
    <source>
        <dbReference type="ARBA" id="ARBA00022679"/>
    </source>
</evidence>